<dbReference type="GO" id="GO:0050660">
    <property type="term" value="F:flavin adenine dinucleotide binding"/>
    <property type="evidence" value="ECO:0007669"/>
    <property type="project" value="InterPro"/>
</dbReference>
<evidence type="ECO:0000256" key="4">
    <source>
        <dbReference type="ARBA" id="ARBA00022737"/>
    </source>
</evidence>
<evidence type="ECO:0000313" key="16">
    <source>
        <dbReference type="Proteomes" id="UP000248724"/>
    </source>
</evidence>
<sequence>MSILAILLVISLVLAAFAAASETALTSVSRLRIRSLADEGDRRAAVVLKLHNQPNAYLSTILSINTVAVIVASTSATLIIASTYHSFPDWAGTVILSAIVLVFCEIAPKSLALRFNERLSLILGRPVAALTRILRPLVAALTLISNSLLRAATRGKNVVGPFVTEEELRLMLHLGQQQGVVEYDEREMISGILEMTDKTVREVMVPRIDVIAIEANGSVAELIDLVVKHGHSRIPVYEDSMDNIIGVVYAKDLLRETARNHGDRRRIRTLMREPYFTPEVKHVGELLREMQERKVHMAVVVEEHGGVAGIVTFEDLIEEIVGPIRDEYDVAEQEEVQFLNEYEVLLNARFPVDDIKDLLHLDVGDTESDSIGGLVYERLGEIPAVGATIQLGDATLTVEQVRRQSIQLVRITSPAPFLRERNGALPDEDQADAG</sequence>
<dbReference type="PROSITE" id="PS51846">
    <property type="entry name" value="CNNM"/>
    <property type="match status" value="1"/>
</dbReference>
<protein>
    <submittedName>
        <fullName evidence="14">HlyC/CorC family transporter</fullName>
    </submittedName>
</protein>
<evidence type="ECO:0000256" key="3">
    <source>
        <dbReference type="ARBA" id="ARBA00022692"/>
    </source>
</evidence>
<evidence type="ECO:0000313" key="17">
    <source>
        <dbReference type="Proteomes" id="UP000606991"/>
    </source>
</evidence>
<dbReference type="Proteomes" id="UP000606991">
    <property type="component" value="Unassembled WGS sequence"/>
</dbReference>
<keyword evidence="11" id="KW-0732">Signal</keyword>
<organism evidence="15 16">
    <name type="scientific">Candidatus Aeolococcus gillhamiae</name>
    <dbReference type="NCBI Taxonomy" id="3127015"/>
    <lineage>
        <taxon>Bacteria</taxon>
        <taxon>Bacillati</taxon>
        <taxon>Candidatus Dormiibacterota</taxon>
        <taxon>Candidatus Dormibacteria</taxon>
        <taxon>Candidatus Aeolococcales</taxon>
        <taxon>Candidatus Aeolococcaceae</taxon>
        <taxon>Candidatus Aeolococcus</taxon>
    </lineage>
</organism>
<feature type="domain" description="CBS" evidence="12">
    <location>
        <begin position="204"/>
        <end position="264"/>
    </location>
</feature>
<dbReference type="SMART" id="SM01091">
    <property type="entry name" value="CorC_HlyC"/>
    <property type="match status" value="1"/>
</dbReference>
<evidence type="ECO:0000256" key="2">
    <source>
        <dbReference type="ARBA" id="ARBA00006337"/>
    </source>
</evidence>
<dbReference type="InterPro" id="IPR044751">
    <property type="entry name" value="Ion_transp-like_CBS"/>
</dbReference>
<evidence type="ECO:0000256" key="6">
    <source>
        <dbReference type="ARBA" id="ARBA00023122"/>
    </source>
</evidence>
<reference evidence="14 17" key="3">
    <citation type="submission" date="2020-10" db="EMBL/GenBank/DDBJ databases">
        <title>Ca. Dormibacterota MAGs.</title>
        <authorList>
            <person name="Montgomery K."/>
        </authorList>
    </citation>
    <scope>NUCLEOTIDE SEQUENCE [LARGE SCALE GENOMIC DNA]</scope>
    <source>
        <strain evidence="14">SC8812_S17_18</strain>
    </source>
</reference>
<dbReference type="Gene3D" id="3.30.465.10">
    <property type="match status" value="1"/>
</dbReference>
<gene>
    <name evidence="15" type="ORF">DLM65_09185</name>
    <name evidence="14" type="ORF">JF886_12495</name>
</gene>
<evidence type="ECO:0000256" key="1">
    <source>
        <dbReference type="ARBA" id="ARBA00004141"/>
    </source>
</evidence>
<feature type="signal peptide" evidence="11">
    <location>
        <begin position="1"/>
        <end position="18"/>
    </location>
</feature>
<evidence type="ECO:0000256" key="9">
    <source>
        <dbReference type="PROSITE-ProRule" id="PRU01193"/>
    </source>
</evidence>
<dbReference type="RefSeq" id="WP_337312959.1">
    <property type="nucleotide sequence ID" value="NZ_JAEKNS010000129.1"/>
</dbReference>
<dbReference type="InterPro" id="IPR046342">
    <property type="entry name" value="CBS_dom_sf"/>
</dbReference>
<dbReference type="InterPro" id="IPR000644">
    <property type="entry name" value="CBS_dom"/>
</dbReference>
<dbReference type="FunFam" id="3.10.580.10:FF:000002">
    <property type="entry name" value="Magnesium/cobalt efflux protein CorC"/>
    <property type="match status" value="1"/>
</dbReference>
<dbReference type="PANTHER" id="PTHR22777">
    <property type="entry name" value="HEMOLYSIN-RELATED"/>
    <property type="match status" value="1"/>
</dbReference>
<dbReference type="InterPro" id="IPR016169">
    <property type="entry name" value="FAD-bd_PCMH_sub2"/>
</dbReference>
<accession>A0A934N0B7</accession>
<keyword evidence="6 8" id="KW-0129">CBS domain</keyword>
<dbReference type="SUPFAM" id="SSF56176">
    <property type="entry name" value="FAD-binding/transporter-associated domain-like"/>
    <property type="match status" value="1"/>
</dbReference>
<dbReference type="Gene3D" id="3.10.580.10">
    <property type="entry name" value="CBS-domain"/>
    <property type="match status" value="1"/>
</dbReference>
<dbReference type="GO" id="GO:0005886">
    <property type="term" value="C:plasma membrane"/>
    <property type="evidence" value="ECO:0007669"/>
    <property type="project" value="TreeGrafter"/>
</dbReference>
<dbReference type="CDD" id="cd04590">
    <property type="entry name" value="CBS_pair_CorC_HlyC_assoc"/>
    <property type="match status" value="1"/>
</dbReference>
<evidence type="ECO:0000259" key="12">
    <source>
        <dbReference type="PROSITE" id="PS51371"/>
    </source>
</evidence>
<reference evidence="15 16" key="1">
    <citation type="journal article" date="2017" name="Nature">
        <title>Atmospheric trace gases support primary production in Antarctic desert surface soil.</title>
        <authorList>
            <person name="Ji M."/>
            <person name="Greening C."/>
            <person name="Vanwonterghem I."/>
            <person name="Carere C.R."/>
            <person name="Bay S.K."/>
            <person name="Steen J.A."/>
            <person name="Montgomery K."/>
            <person name="Lines T."/>
            <person name="Beardall J."/>
            <person name="van Dorst J."/>
            <person name="Snape I."/>
            <person name="Stott M.B."/>
            <person name="Hugenholtz P."/>
            <person name="Ferrari B.C."/>
        </authorList>
    </citation>
    <scope>NUCLEOTIDE SEQUENCE [LARGE SCALE GENOMIC DNA]</scope>
    <source>
        <strain evidence="15">RRmetagenome_bin12</strain>
    </source>
</reference>
<evidence type="ECO:0000259" key="13">
    <source>
        <dbReference type="PROSITE" id="PS51846"/>
    </source>
</evidence>
<dbReference type="InterPro" id="IPR036318">
    <property type="entry name" value="FAD-bd_PCMH-like_sf"/>
</dbReference>
<dbReference type="EMBL" id="QHBU01000174">
    <property type="protein sequence ID" value="PZR80079.1"/>
    <property type="molecule type" value="Genomic_DNA"/>
</dbReference>
<evidence type="ECO:0000256" key="7">
    <source>
        <dbReference type="ARBA" id="ARBA00023136"/>
    </source>
</evidence>
<dbReference type="Pfam" id="PF00571">
    <property type="entry name" value="CBS"/>
    <property type="match status" value="2"/>
</dbReference>
<evidence type="ECO:0000256" key="10">
    <source>
        <dbReference type="SAM" id="Phobius"/>
    </source>
</evidence>
<dbReference type="SMART" id="SM00116">
    <property type="entry name" value="CBS"/>
    <property type="match status" value="2"/>
</dbReference>
<dbReference type="EMBL" id="JAEKNS010000129">
    <property type="protein sequence ID" value="MBJ7595655.1"/>
    <property type="molecule type" value="Genomic_DNA"/>
</dbReference>
<evidence type="ECO:0000256" key="5">
    <source>
        <dbReference type="ARBA" id="ARBA00022989"/>
    </source>
</evidence>
<evidence type="ECO:0000313" key="14">
    <source>
        <dbReference type="EMBL" id="MBJ7595655.1"/>
    </source>
</evidence>
<evidence type="ECO:0000256" key="8">
    <source>
        <dbReference type="PROSITE-ProRule" id="PRU00703"/>
    </source>
</evidence>
<dbReference type="Pfam" id="PF01595">
    <property type="entry name" value="CNNM"/>
    <property type="match status" value="1"/>
</dbReference>
<proteinExistence type="inferred from homology"/>
<feature type="transmembrane region" description="Helical" evidence="10">
    <location>
        <begin position="56"/>
        <end position="81"/>
    </location>
</feature>
<dbReference type="PROSITE" id="PS51371">
    <property type="entry name" value="CBS"/>
    <property type="match status" value="2"/>
</dbReference>
<comment type="caution">
    <text evidence="15">The sequence shown here is derived from an EMBL/GenBank/DDBJ whole genome shotgun (WGS) entry which is preliminary data.</text>
</comment>
<keyword evidence="4" id="KW-0677">Repeat</keyword>
<keyword evidence="3 9" id="KW-0812">Transmembrane</keyword>
<feature type="chain" id="PRO_5015889612" evidence="11">
    <location>
        <begin position="19"/>
        <end position="434"/>
    </location>
</feature>
<keyword evidence="7 9" id="KW-0472">Membrane</keyword>
<comment type="similarity">
    <text evidence="2">Belongs to the UPF0053 family.</text>
</comment>
<keyword evidence="5 9" id="KW-1133">Transmembrane helix</keyword>
<comment type="subcellular location">
    <subcellularLocation>
        <location evidence="1">Membrane</location>
        <topology evidence="1">Multi-pass membrane protein</topology>
    </subcellularLocation>
</comment>
<dbReference type="InterPro" id="IPR002550">
    <property type="entry name" value="CNNM"/>
</dbReference>
<feature type="transmembrane region" description="Helical" evidence="10">
    <location>
        <begin position="133"/>
        <end position="149"/>
    </location>
</feature>
<dbReference type="Proteomes" id="UP000248724">
    <property type="component" value="Unassembled WGS sequence"/>
</dbReference>
<feature type="transmembrane region" description="Helical" evidence="10">
    <location>
        <begin position="93"/>
        <end position="113"/>
    </location>
</feature>
<evidence type="ECO:0000256" key="11">
    <source>
        <dbReference type="SAM" id="SignalP"/>
    </source>
</evidence>
<feature type="domain" description="CNNM transmembrane" evidence="13">
    <location>
        <begin position="1"/>
        <end position="185"/>
    </location>
</feature>
<evidence type="ECO:0000313" key="15">
    <source>
        <dbReference type="EMBL" id="PZR80079.1"/>
    </source>
</evidence>
<dbReference type="SUPFAM" id="SSF54631">
    <property type="entry name" value="CBS-domain pair"/>
    <property type="match status" value="1"/>
</dbReference>
<dbReference type="InterPro" id="IPR005170">
    <property type="entry name" value="Transptr-assoc_dom"/>
</dbReference>
<dbReference type="AlphaFoldDB" id="A0A2W5Z3Z6"/>
<dbReference type="PANTHER" id="PTHR22777:SF17">
    <property type="entry name" value="UPF0053 PROTEIN SLL0260"/>
    <property type="match status" value="1"/>
</dbReference>
<reference evidence="15" key="2">
    <citation type="submission" date="2018-05" db="EMBL/GenBank/DDBJ databases">
        <authorList>
            <person name="Ferrari B."/>
        </authorList>
    </citation>
    <scope>NUCLEOTIDE SEQUENCE</scope>
    <source>
        <strain evidence="15">RRmetagenome_bin12</strain>
    </source>
</reference>
<dbReference type="Pfam" id="PF03471">
    <property type="entry name" value="CorC_HlyC"/>
    <property type="match status" value="1"/>
</dbReference>
<feature type="domain" description="CBS" evidence="12">
    <location>
        <begin position="270"/>
        <end position="327"/>
    </location>
</feature>
<name>A0A2W5Z3Z6_9BACT</name>
<accession>A0A2W5Z3Z6</accession>